<dbReference type="Proteomes" id="UP001248709">
    <property type="component" value="Unassembled WGS sequence"/>
</dbReference>
<evidence type="ECO:0000313" key="3">
    <source>
        <dbReference type="Proteomes" id="UP001248709"/>
    </source>
</evidence>
<evidence type="ECO:0000256" key="1">
    <source>
        <dbReference type="SAM" id="Phobius"/>
    </source>
</evidence>
<feature type="transmembrane region" description="Helical" evidence="1">
    <location>
        <begin position="145"/>
        <end position="165"/>
    </location>
</feature>
<name>A0ABU3H349_9BACL</name>
<comment type="caution">
    <text evidence="2">The sequence shown here is derived from an EMBL/GenBank/DDBJ whole genome shotgun (WGS) entry which is preliminary data.</text>
</comment>
<keyword evidence="3" id="KW-1185">Reference proteome</keyword>
<keyword evidence="1" id="KW-0812">Transmembrane</keyword>
<keyword evidence="1" id="KW-1133">Transmembrane helix</keyword>
<protein>
    <submittedName>
        <fullName evidence="2">ABC-type transport system involved in multi-copper enzyme maturation permease subunit</fullName>
    </submittedName>
</protein>
<organism evidence="2 3">
    <name type="scientific">Paenibacillus forsythiae</name>
    <dbReference type="NCBI Taxonomy" id="365616"/>
    <lineage>
        <taxon>Bacteria</taxon>
        <taxon>Bacillati</taxon>
        <taxon>Bacillota</taxon>
        <taxon>Bacilli</taxon>
        <taxon>Bacillales</taxon>
        <taxon>Paenibacillaceae</taxon>
        <taxon>Paenibacillus</taxon>
    </lineage>
</organism>
<feature type="transmembrane region" description="Helical" evidence="1">
    <location>
        <begin position="20"/>
        <end position="38"/>
    </location>
</feature>
<sequence>MRKLISLEIRKHKLAGMLKGALITNLGILAFMILVVFIDRSELETYSDVFEALYLFIRAAFIIFASVLLSKLIIDEYKNNTITLLFTYPISRMKLMYAKLIIVLLFTFLNIIVSNITLGAIIVGINSFANAIPGEITADLLISELIKTGASAVYAAGIGLIPLYVGMRKKSVPATIVSGVLIVALISSGFGEFRLGELAFVSVSLGLLGMAIAFQSIRRVERDDIA</sequence>
<feature type="transmembrane region" description="Helical" evidence="1">
    <location>
        <begin position="53"/>
        <end position="74"/>
    </location>
</feature>
<feature type="transmembrane region" description="Helical" evidence="1">
    <location>
        <begin position="95"/>
        <end position="125"/>
    </location>
</feature>
<keyword evidence="1" id="KW-0472">Membrane</keyword>
<reference evidence="2 3" key="1">
    <citation type="submission" date="2023-07" db="EMBL/GenBank/DDBJ databases">
        <title>Genomic Encyclopedia of Type Strains, Phase IV (KMG-IV): sequencing the most valuable type-strain genomes for metagenomic binning, comparative biology and taxonomic classification.</title>
        <authorList>
            <person name="Goeker M."/>
        </authorList>
    </citation>
    <scope>NUCLEOTIDE SEQUENCE [LARGE SCALE GENOMIC DNA]</scope>
    <source>
        <strain evidence="2 3">T98</strain>
    </source>
</reference>
<dbReference type="EMBL" id="JAUSUY010000003">
    <property type="protein sequence ID" value="MDT3425239.1"/>
    <property type="molecule type" value="Genomic_DNA"/>
</dbReference>
<gene>
    <name evidence="2" type="ORF">J2Z22_000755</name>
</gene>
<accession>A0ABU3H349</accession>
<feature type="transmembrane region" description="Helical" evidence="1">
    <location>
        <begin position="172"/>
        <end position="190"/>
    </location>
</feature>
<dbReference type="Pfam" id="PF12730">
    <property type="entry name" value="ABC2_membrane_4"/>
    <property type="match status" value="1"/>
</dbReference>
<feature type="transmembrane region" description="Helical" evidence="1">
    <location>
        <begin position="196"/>
        <end position="214"/>
    </location>
</feature>
<proteinExistence type="predicted"/>
<evidence type="ECO:0000313" key="2">
    <source>
        <dbReference type="EMBL" id="MDT3425239.1"/>
    </source>
</evidence>